<accession>A0A8J9UCY9</accession>
<protein>
    <submittedName>
        <fullName evidence="2">Uncharacterized protein</fullName>
    </submittedName>
</protein>
<dbReference type="Proteomes" id="UP000838878">
    <property type="component" value="Chromosome 12"/>
</dbReference>
<dbReference type="EMBL" id="OV170232">
    <property type="protein sequence ID" value="CAH0718101.1"/>
    <property type="molecule type" value="Genomic_DNA"/>
</dbReference>
<keyword evidence="3" id="KW-1185">Reference proteome</keyword>
<reference evidence="2" key="1">
    <citation type="submission" date="2021-12" db="EMBL/GenBank/DDBJ databases">
        <authorList>
            <person name="Martin H S."/>
        </authorList>
    </citation>
    <scope>NUCLEOTIDE SEQUENCE</scope>
</reference>
<organism evidence="2 3">
    <name type="scientific">Brenthis ino</name>
    <name type="common">lesser marbled fritillary</name>
    <dbReference type="NCBI Taxonomy" id="405034"/>
    <lineage>
        <taxon>Eukaryota</taxon>
        <taxon>Metazoa</taxon>
        <taxon>Ecdysozoa</taxon>
        <taxon>Arthropoda</taxon>
        <taxon>Hexapoda</taxon>
        <taxon>Insecta</taxon>
        <taxon>Pterygota</taxon>
        <taxon>Neoptera</taxon>
        <taxon>Endopterygota</taxon>
        <taxon>Lepidoptera</taxon>
        <taxon>Glossata</taxon>
        <taxon>Ditrysia</taxon>
        <taxon>Papilionoidea</taxon>
        <taxon>Nymphalidae</taxon>
        <taxon>Heliconiinae</taxon>
        <taxon>Argynnini</taxon>
        <taxon>Brenthis</taxon>
    </lineage>
</organism>
<dbReference type="AlphaFoldDB" id="A0A8J9UCY9"/>
<sequence>MILVQYELQLKYEEVVKKGEDAMRLTESLARKAAVERCATQIEKLQDQVKEVLQALSEQEVKLLEMEEEAAKWKLKYEEIQGKNDGHGDK</sequence>
<keyword evidence="1" id="KW-0175">Coiled coil</keyword>
<feature type="non-terminal residue" evidence="2">
    <location>
        <position position="90"/>
    </location>
</feature>
<evidence type="ECO:0000313" key="2">
    <source>
        <dbReference type="EMBL" id="CAH0718101.1"/>
    </source>
</evidence>
<feature type="coiled-coil region" evidence="1">
    <location>
        <begin position="35"/>
        <end position="83"/>
    </location>
</feature>
<gene>
    <name evidence="2" type="ORF">BINO364_LOCUS4635</name>
</gene>
<name>A0A8J9UCY9_9NEOP</name>
<evidence type="ECO:0000256" key="1">
    <source>
        <dbReference type="SAM" id="Coils"/>
    </source>
</evidence>
<dbReference type="OrthoDB" id="435607at2759"/>
<proteinExistence type="predicted"/>
<evidence type="ECO:0000313" key="3">
    <source>
        <dbReference type="Proteomes" id="UP000838878"/>
    </source>
</evidence>